<comment type="caution">
    <text evidence="1">The sequence shown here is derived from an EMBL/GenBank/DDBJ whole genome shotgun (WGS) entry which is preliminary data.</text>
</comment>
<dbReference type="EMBL" id="JUFX02000112">
    <property type="protein sequence ID" value="KPH87468.1"/>
    <property type="molecule type" value="Genomic_DNA"/>
</dbReference>
<dbReference type="AlphaFoldDB" id="A0A0N1FAM1"/>
<protein>
    <submittedName>
        <fullName evidence="1">Uncharacterized protein</fullName>
    </submittedName>
</protein>
<evidence type="ECO:0000313" key="2">
    <source>
        <dbReference type="Proteomes" id="UP000031553"/>
    </source>
</evidence>
<organism evidence="1 2">
    <name type="scientific">Komagataeibacter intermedius AF2</name>
    <dbReference type="NCBI Taxonomy" id="1458464"/>
    <lineage>
        <taxon>Bacteria</taxon>
        <taxon>Pseudomonadati</taxon>
        <taxon>Pseudomonadota</taxon>
        <taxon>Alphaproteobacteria</taxon>
        <taxon>Acetobacterales</taxon>
        <taxon>Acetobacteraceae</taxon>
        <taxon>Komagataeibacter</taxon>
    </lineage>
</organism>
<accession>A0A0N1FAM1</accession>
<dbReference type="Proteomes" id="UP000031553">
    <property type="component" value="Unassembled WGS sequence"/>
</dbReference>
<reference evidence="1 2" key="1">
    <citation type="submission" date="2015-07" db="EMBL/GenBank/DDBJ databases">
        <title>Draft Genome Sequence of Komagataeibacter intermedius Strain AF2, Isolated from Kombucha Tea.</title>
        <authorList>
            <person name="Santos R.A."/>
            <person name="Berretta A.A."/>
            <person name="Barud H.S."/>
            <person name="Ribeiro S.J."/>
            <person name="Gonzalez-Garcia L.N."/>
            <person name="Zucchi T.D."/>
            <person name="Goldman G.H."/>
            <person name="Riano-Pachon D.M."/>
        </authorList>
    </citation>
    <scope>NUCLEOTIDE SEQUENCE [LARGE SCALE GENOMIC DNA]</scope>
    <source>
        <strain evidence="1 2">AF2</strain>
    </source>
</reference>
<sequence>MLYITQGHDGRDLRHACLPFHPRACTATGVDNPDMTELP</sequence>
<evidence type="ECO:0000313" key="1">
    <source>
        <dbReference type="EMBL" id="KPH87468.1"/>
    </source>
</evidence>
<name>A0A0N1FAM1_9PROT</name>
<gene>
    <name evidence="1" type="ORF">GLUCOINTEAF2_0200334</name>
</gene>
<proteinExistence type="predicted"/>